<comment type="caution">
    <text evidence="10">The sequence shown here is derived from an EMBL/GenBank/DDBJ whole genome shotgun (WGS) entry which is preliminary data.</text>
</comment>
<dbReference type="FunFam" id="3.30.540.10:FF:000003">
    <property type="entry name" value="Inositol-1-monophosphatase"/>
    <property type="match status" value="1"/>
</dbReference>
<evidence type="ECO:0000256" key="8">
    <source>
        <dbReference type="ARBA" id="ARBA00022842"/>
    </source>
</evidence>
<dbReference type="InterPro" id="IPR000760">
    <property type="entry name" value="Inositol_monophosphatase-like"/>
</dbReference>
<dbReference type="AlphaFoldDB" id="A0A2P7B1X9"/>
<dbReference type="PRINTS" id="PR00377">
    <property type="entry name" value="IMPHPHTASES"/>
</dbReference>
<keyword evidence="7" id="KW-0378">Hydrolase</keyword>
<keyword evidence="8 9" id="KW-0460">Magnesium</keyword>
<dbReference type="OrthoDB" id="9785695at2"/>
<organism evidence="10 11">
    <name type="scientific">Phyllobacterium endophyticum</name>
    <dbReference type="NCBI Taxonomy" id="1149773"/>
    <lineage>
        <taxon>Bacteria</taxon>
        <taxon>Pseudomonadati</taxon>
        <taxon>Pseudomonadota</taxon>
        <taxon>Alphaproteobacteria</taxon>
        <taxon>Hyphomicrobiales</taxon>
        <taxon>Phyllobacteriaceae</taxon>
        <taxon>Phyllobacterium</taxon>
    </lineage>
</organism>
<feature type="binding site" evidence="9">
    <location>
        <position position="82"/>
    </location>
    <ligand>
        <name>Mg(2+)</name>
        <dbReference type="ChEBI" id="CHEBI:18420"/>
        <label>1</label>
        <note>catalytic</note>
    </ligand>
</feature>
<reference evidence="11" key="1">
    <citation type="submission" date="2017-11" db="EMBL/GenBank/DDBJ databases">
        <authorList>
            <person name="Kuznetsova I."/>
            <person name="Sazanova A."/>
            <person name="Chirak E."/>
            <person name="Safronova V."/>
            <person name="Willems A."/>
        </authorList>
    </citation>
    <scope>NUCLEOTIDE SEQUENCE [LARGE SCALE GENOMIC DNA]</scope>
    <source>
        <strain evidence="11">PEPV15</strain>
    </source>
</reference>
<comment type="similarity">
    <text evidence="3">Belongs to the inositol monophosphatase superfamily.</text>
</comment>
<dbReference type="SUPFAM" id="SSF56655">
    <property type="entry name" value="Carbohydrate phosphatase"/>
    <property type="match status" value="1"/>
</dbReference>
<dbReference type="GO" id="GO:0006020">
    <property type="term" value="P:inositol metabolic process"/>
    <property type="evidence" value="ECO:0007669"/>
    <property type="project" value="TreeGrafter"/>
</dbReference>
<dbReference type="PROSITE" id="PS00629">
    <property type="entry name" value="IMP_1"/>
    <property type="match status" value="1"/>
</dbReference>
<evidence type="ECO:0000313" key="10">
    <source>
        <dbReference type="EMBL" id="PSH60452.1"/>
    </source>
</evidence>
<dbReference type="GO" id="GO:0008934">
    <property type="term" value="F:inositol monophosphate 1-phosphatase activity"/>
    <property type="evidence" value="ECO:0007669"/>
    <property type="project" value="TreeGrafter"/>
</dbReference>
<proteinExistence type="inferred from homology"/>
<keyword evidence="6 9" id="KW-0479">Metal-binding</keyword>
<comment type="cofactor">
    <cofactor evidence="2 9">
        <name>Mg(2+)</name>
        <dbReference type="ChEBI" id="CHEBI:18420"/>
    </cofactor>
</comment>
<dbReference type="CDD" id="cd01637">
    <property type="entry name" value="IMPase_like"/>
    <property type="match status" value="1"/>
</dbReference>
<evidence type="ECO:0000313" key="11">
    <source>
        <dbReference type="Proteomes" id="UP000241158"/>
    </source>
</evidence>
<dbReference type="Proteomes" id="UP000241158">
    <property type="component" value="Unassembled WGS sequence"/>
</dbReference>
<dbReference type="PANTHER" id="PTHR20854">
    <property type="entry name" value="INOSITOL MONOPHOSPHATASE"/>
    <property type="match status" value="1"/>
</dbReference>
<protein>
    <recommendedName>
        <fullName evidence="5">Inositol-1-monophosphatase</fullName>
        <ecNumber evidence="4">3.1.3.25</ecNumber>
    </recommendedName>
</protein>
<name>A0A2P7B1X9_9HYPH</name>
<dbReference type="EC" id="3.1.3.25" evidence="4"/>
<dbReference type="GO" id="GO:0007165">
    <property type="term" value="P:signal transduction"/>
    <property type="evidence" value="ECO:0007669"/>
    <property type="project" value="TreeGrafter"/>
</dbReference>
<evidence type="ECO:0000256" key="2">
    <source>
        <dbReference type="ARBA" id="ARBA00001946"/>
    </source>
</evidence>
<dbReference type="InterPro" id="IPR020583">
    <property type="entry name" value="Inositol_monoP_metal-BS"/>
</dbReference>
<feature type="binding site" evidence="9">
    <location>
        <position position="80"/>
    </location>
    <ligand>
        <name>Mg(2+)</name>
        <dbReference type="ChEBI" id="CHEBI:18420"/>
        <label>1</label>
        <note>catalytic</note>
    </ligand>
</feature>
<accession>A0A2P7B1X9</accession>
<evidence type="ECO:0000256" key="4">
    <source>
        <dbReference type="ARBA" id="ARBA00013106"/>
    </source>
</evidence>
<dbReference type="PANTHER" id="PTHR20854:SF4">
    <property type="entry name" value="INOSITOL-1-MONOPHOSPHATASE-RELATED"/>
    <property type="match status" value="1"/>
</dbReference>
<evidence type="ECO:0000256" key="6">
    <source>
        <dbReference type="ARBA" id="ARBA00022723"/>
    </source>
</evidence>
<dbReference type="GO" id="GO:0046872">
    <property type="term" value="F:metal ion binding"/>
    <property type="evidence" value="ECO:0007669"/>
    <property type="project" value="UniProtKB-KW"/>
</dbReference>
<comment type="catalytic activity">
    <reaction evidence="1">
        <text>a myo-inositol phosphate + H2O = myo-inositol + phosphate</text>
        <dbReference type="Rhea" id="RHEA:24056"/>
        <dbReference type="ChEBI" id="CHEBI:15377"/>
        <dbReference type="ChEBI" id="CHEBI:17268"/>
        <dbReference type="ChEBI" id="CHEBI:43474"/>
        <dbReference type="ChEBI" id="CHEBI:84139"/>
        <dbReference type="EC" id="3.1.3.25"/>
    </reaction>
</comment>
<feature type="binding site" evidence="9">
    <location>
        <position position="83"/>
    </location>
    <ligand>
        <name>Mg(2+)</name>
        <dbReference type="ChEBI" id="CHEBI:18420"/>
        <label>1</label>
        <note>catalytic</note>
    </ligand>
</feature>
<keyword evidence="11" id="KW-1185">Reference proteome</keyword>
<gene>
    <name evidence="10" type="ORF">CU100_07190</name>
</gene>
<dbReference type="EMBL" id="PGGN01000001">
    <property type="protein sequence ID" value="PSH60452.1"/>
    <property type="molecule type" value="Genomic_DNA"/>
</dbReference>
<evidence type="ECO:0000256" key="5">
    <source>
        <dbReference type="ARBA" id="ARBA00019784"/>
    </source>
</evidence>
<feature type="binding site" evidence="9">
    <location>
        <position position="64"/>
    </location>
    <ligand>
        <name>Mg(2+)</name>
        <dbReference type="ChEBI" id="CHEBI:18420"/>
        <label>1</label>
        <note>catalytic</note>
    </ligand>
</feature>
<evidence type="ECO:0000256" key="7">
    <source>
        <dbReference type="ARBA" id="ARBA00022801"/>
    </source>
</evidence>
<feature type="binding site" evidence="9">
    <location>
        <position position="209"/>
    </location>
    <ligand>
        <name>Mg(2+)</name>
        <dbReference type="ChEBI" id="CHEBI:18420"/>
        <label>1</label>
        <note>catalytic</note>
    </ligand>
</feature>
<sequence length="257" mass="27159">MFAFLGDVASKAGELAKHFQQTPDRLVVEAKAPLDIVTAADRAVEALIVSTIHQAFPSDAFLGEEGAQRSGSSGRLWVIDPIDGTANYMHDLPWWAISIGLLQDGKPAAGIVHAPAMGITLSAVVGQGVRLNGQVFTLPPCKTSPVAPIVFTGCAPGLRAGGLDTEASQFIRDHLSGVERNLGSATASLLQVLSGHAHLYLGFGENLWDVCTGAIIADELGLMHSLDWETAADGAPFNFTCGMHPWIEQAKQKLVLV</sequence>
<evidence type="ECO:0000256" key="3">
    <source>
        <dbReference type="ARBA" id="ARBA00009759"/>
    </source>
</evidence>
<dbReference type="Gene3D" id="3.40.190.80">
    <property type="match status" value="1"/>
</dbReference>
<evidence type="ECO:0000256" key="1">
    <source>
        <dbReference type="ARBA" id="ARBA00001033"/>
    </source>
</evidence>
<dbReference type="Pfam" id="PF00459">
    <property type="entry name" value="Inositol_P"/>
    <property type="match status" value="1"/>
</dbReference>
<evidence type="ECO:0000256" key="9">
    <source>
        <dbReference type="PIRSR" id="PIRSR600760-2"/>
    </source>
</evidence>
<dbReference type="Gene3D" id="3.30.540.10">
    <property type="entry name" value="Fructose-1,6-Bisphosphatase, subunit A, domain 1"/>
    <property type="match status" value="1"/>
</dbReference>
<dbReference type="RefSeq" id="WP_106715768.1">
    <property type="nucleotide sequence ID" value="NZ_JACHXT010000004.1"/>
</dbReference>